<dbReference type="GO" id="GO:0009060">
    <property type="term" value="P:aerobic respiration"/>
    <property type="evidence" value="ECO:0007669"/>
    <property type="project" value="TreeGrafter"/>
</dbReference>
<dbReference type="AlphaFoldDB" id="A0A9D4CXC3"/>
<comment type="caution">
    <text evidence="3">The sequence shown here is derived from an EMBL/GenBank/DDBJ whole genome shotgun (WGS) entry which is preliminary data.</text>
</comment>
<dbReference type="GO" id="GO:0005739">
    <property type="term" value="C:mitochondrion"/>
    <property type="evidence" value="ECO:0007669"/>
    <property type="project" value="TreeGrafter"/>
</dbReference>
<keyword evidence="4" id="KW-1185">Reference proteome</keyword>
<feature type="region of interest" description="Disordered" evidence="2">
    <location>
        <begin position="334"/>
        <end position="391"/>
    </location>
</feature>
<feature type="compositionally biased region" description="Pro residues" evidence="2">
    <location>
        <begin position="214"/>
        <end position="240"/>
    </location>
</feature>
<dbReference type="PANTHER" id="PTHR14215:SF0">
    <property type="entry name" value="WH2 DOMAIN-CONTAINING PROTEIN"/>
    <property type="match status" value="1"/>
</dbReference>
<protein>
    <recommendedName>
        <fullName evidence="5">Mitochondrial fission regulator 2</fullName>
    </recommendedName>
</protein>
<dbReference type="SUPFAM" id="SSF101447">
    <property type="entry name" value="Formin homology 2 domain (FH2 domain)"/>
    <property type="match status" value="1"/>
</dbReference>
<proteinExistence type="inferred from homology"/>
<feature type="region of interest" description="Disordered" evidence="2">
    <location>
        <begin position="195"/>
        <end position="251"/>
    </location>
</feature>
<dbReference type="Pfam" id="PF05308">
    <property type="entry name" value="Mito_fiss_reg"/>
    <property type="match status" value="1"/>
</dbReference>
<dbReference type="GO" id="GO:0000266">
    <property type="term" value="P:mitochondrial fission"/>
    <property type="evidence" value="ECO:0007669"/>
    <property type="project" value="TreeGrafter"/>
</dbReference>
<evidence type="ECO:0000313" key="4">
    <source>
        <dbReference type="Proteomes" id="UP000828390"/>
    </source>
</evidence>
<dbReference type="InterPro" id="IPR007972">
    <property type="entry name" value="Mtfr1"/>
</dbReference>
<sequence>MDIVDDVVGYLRALLLYMGFDVNNLGQIFEPLPSRRNNIRHRSLVRRIGSRLPLLPARRIHVQSILLGSQGTRERNNESFCSEFSYVSSGGENLMWVEEDLGNNCIMVRPRTKHLDDLNEPAGISPSFHIDDLDDGAFHPILRAETVRSSTPYDVSACSMSALSTTDPFTQQKIHALEDELAALRSQIANLIKDQEKTRQPPIPFPDVCASGPLPAPMGPPPACPPPRPPPPPPPPPPPSTGGIFKAPTPGLSLADMIKQNKDMLSSAGTGSADSKTSGPLSMTDVLKGLGTVKLKAIQRSPGGTPLKTSKPKLAEQYDPASLITEALKKKFASRMLHSPRSPDTDKENDYDSPDSPRAPFGQHVLKKTKKRSLLFHERRNSASPLSERNQ</sequence>
<accession>A0A9D4CXC3</accession>
<dbReference type="OrthoDB" id="2133332at2759"/>
<dbReference type="PANTHER" id="PTHR14215">
    <property type="entry name" value="PROTEIN OF UNKNOWN FUNCTION DUF729"/>
    <property type="match status" value="1"/>
</dbReference>
<feature type="compositionally biased region" description="Basic and acidic residues" evidence="2">
    <location>
        <begin position="341"/>
        <end position="350"/>
    </location>
</feature>
<gene>
    <name evidence="3" type="ORF">DPMN_040040</name>
</gene>
<dbReference type="Proteomes" id="UP000828390">
    <property type="component" value="Unassembled WGS sequence"/>
</dbReference>
<reference evidence="3" key="2">
    <citation type="submission" date="2020-11" db="EMBL/GenBank/DDBJ databases">
        <authorList>
            <person name="McCartney M.A."/>
            <person name="Auch B."/>
            <person name="Kono T."/>
            <person name="Mallez S."/>
            <person name="Becker A."/>
            <person name="Gohl D.M."/>
            <person name="Silverstein K.A.T."/>
            <person name="Koren S."/>
            <person name="Bechman K.B."/>
            <person name="Herman A."/>
            <person name="Abrahante J.E."/>
            <person name="Garbe J."/>
        </authorList>
    </citation>
    <scope>NUCLEOTIDE SEQUENCE</scope>
    <source>
        <strain evidence="3">Duluth1</strain>
        <tissue evidence="3">Whole animal</tissue>
    </source>
</reference>
<dbReference type="EMBL" id="JAIWYP010000011">
    <property type="protein sequence ID" value="KAH3733608.1"/>
    <property type="molecule type" value="Genomic_DNA"/>
</dbReference>
<feature type="compositionally biased region" description="Polar residues" evidence="2">
    <location>
        <begin position="382"/>
        <end position="391"/>
    </location>
</feature>
<evidence type="ECO:0000256" key="1">
    <source>
        <dbReference type="ARBA" id="ARBA00005807"/>
    </source>
</evidence>
<feature type="compositionally biased region" description="Basic residues" evidence="2">
    <location>
        <begin position="365"/>
        <end position="374"/>
    </location>
</feature>
<comment type="similarity">
    <text evidence="1">Belongs to the MTFR1 family.</text>
</comment>
<evidence type="ECO:0000313" key="3">
    <source>
        <dbReference type="EMBL" id="KAH3733608.1"/>
    </source>
</evidence>
<name>A0A9D4CXC3_DREPO</name>
<evidence type="ECO:0008006" key="5">
    <source>
        <dbReference type="Google" id="ProtNLM"/>
    </source>
</evidence>
<reference evidence="3" key="1">
    <citation type="journal article" date="2019" name="bioRxiv">
        <title>The Genome of the Zebra Mussel, Dreissena polymorpha: A Resource for Invasive Species Research.</title>
        <authorList>
            <person name="McCartney M.A."/>
            <person name="Auch B."/>
            <person name="Kono T."/>
            <person name="Mallez S."/>
            <person name="Zhang Y."/>
            <person name="Obille A."/>
            <person name="Becker A."/>
            <person name="Abrahante J.E."/>
            <person name="Garbe J."/>
            <person name="Badalamenti J.P."/>
            <person name="Herman A."/>
            <person name="Mangelson H."/>
            <person name="Liachko I."/>
            <person name="Sullivan S."/>
            <person name="Sone E.D."/>
            <person name="Koren S."/>
            <person name="Silverstein K.A.T."/>
            <person name="Beckman K.B."/>
            <person name="Gohl D.M."/>
        </authorList>
    </citation>
    <scope>NUCLEOTIDE SEQUENCE</scope>
    <source>
        <strain evidence="3">Duluth1</strain>
        <tissue evidence="3">Whole animal</tissue>
    </source>
</reference>
<organism evidence="3 4">
    <name type="scientific">Dreissena polymorpha</name>
    <name type="common">Zebra mussel</name>
    <name type="synonym">Mytilus polymorpha</name>
    <dbReference type="NCBI Taxonomy" id="45954"/>
    <lineage>
        <taxon>Eukaryota</taxon>
        <taxon>Metazoa</taxon>
        <taxon>Spiralia</taxon>
        <taxon>Lophotrochozoa</taxon>
        <taxon>Mollusca</taxon>
        <taxon>Bivalvia</taxon>
        <taxon>Autobranchia</taxon>
        <taxon>Heteroconchia</taxon>
        <taxon>Euheterodonta</taxon>
        <taxon>Imparidentia</taxon>
        <taxon>Neoheterodontei</taxon>
        <taxon>Myida</taxon>
        <taxon>Dreissenoidea</taxon>
        <taxon>Dreissenidae</taxon>
        <taxon>Dreissena</taxon>
    </lineage>
</organism>
<evidence type="ECO:0000256" key="2">
    <source>
        <dbReference type="SAM" id="MobiDB-lite"/>
    </source>
</evidence>